<organism evidence="7 8">
    <name type="scientific">Oleidesulfovibrio alaskensis (strain ATCC BAA-1058 / DSM 17464 / G20)</name>
    <name type="common">Desulfovibrio alaskensis</name>
    <dbReference type="NCBI Taxonomy" id="207559"/>
    <lineage>
        <taxon>Bacteria</taxon>
        <taxon>Pseudomonadati</taxon>
        <taxon>Thermodesulfobacteriota</taxon>
        <taxon>Desulfovibrionia</taxon>
        <taxon>Desulfovibrionales</taxon>
        <taxon>Desulfovibrionaceae</taxon>
        <taxon>Oleidesulfovibrio</taxon>
    </lineage>
</organism>
<dbReference type="InterPro" id="IPR036157">
    <property type="entry name" value="dUTPase-like_sf"/>
</dbReference>
<evidence type="ECO:0000313" key="7">
    <source>
        <dbReference type="EMBL" id="ABB38224.1"/>
    </source>
</evidence>
<dbReference type="SUPFAM" id="SSF51283">
    <property type="entry name" value="dUTPase-like"/>
    <property type="match status" value="1"/>
</dbReference>
<dbReference type="AlphaFoldDB" id="Q312C2"/>
<proteinExistence type="inferred from homology"/>
<gene>
    <name evidence="7" type="ordered locus">Dde_1425</name>
</gene>
<dbReference type="InterPro" id="IPR033704">
    <property type="entry name" value="dUTPase_trimeric"/>
</dbReference>
<evidence type="ECO:0000259" key="6">
    <source>
        <dbReference type="Pfam" id="PF00692"/>
    </source>
</evidence>
<dbReference type="Gene3D" id="2.70.40.10">
    <property type="match status" value="1"/>
</dbReference>
<evidence type="ECO:0000256" key="5">
    <source>
        <dbReference type="ARBA" id="ARBA00047686"/>
    </source>
</evidence>
<evidence type="ECO:0000256" key="4">
    <source>
        <dbReference type="ARBA" id="ARBA00023080"/>
    </source>
</evidence>
<dbReference type="eggNOG" id="COG0756">
    <property type="taxonomic scope" value="Bacteria"/>
</dbReference>
<keyword evidence="4" id="KW-0546">Nucleotide metabolism</keyword>
<dbReference type="Pfam" id="PF00692">
    <property type="entry name" value="dUTPase"/>
    <property type="match status" value="1"/>
</dbReference>
<evidence type="ECO:0000256" key="2">
    <source>
        <dbReference type="ARBA" id="ARBA00012379"/>
    </source>
</evidence>
<dbReference type="GO" id="GO:0006226">
    <property type="term" value="P:dUMP biosynthetic process"/>
    <property type="evidence" value="ECO:0007669"/>
    <property type="project" value="InterPro"/>
</dbReference>
<dbReference type="PANTHER" id="PTHR11241">
    <property type="entry name" value="DEOXYURIDINE 5'-TRIPHOSPHATE NUCLEOTIDOHYDROLASE"/>
    <property type="match status" value="1"/>
</dbReference>
<reference evidence="7 8" key="1">
    <citation type="journal article" date="2011" name="J. Bacteriol.">
        <title>Complete genome sequence and updated annotation of Desulfovibrio alaskensis G20.</title>
        <authorList>
            <person name="Hauser L.J."/>
            <person name="Land M.L."/>
            <person name="Brown S.D."/>
            <person name="Larimer F."/>
            <person name="Keller K.L."/>
            <person name="Rapp-Giles B.J."/>
            <person name="Price M.N."/>
            <person name="Lin M."/>
            <person name="Bruce D.C."/>
            <person name="Detter J.C."/>
            <person name="Tapia R."/>
            <person name="Han C.S."/>
            <person name="Goodwin L.A."/>
            <person name="Cheng J.F."/>
            <person name="Pitluck S."/>
            <person name="Copeland A."/>
            <person name="Lucas S."/>
            <person name="Nolan M."/>
            <person name="Lapidus A.L."/>
            <person name="Palumbo A.V."/>
            <person name="Wall J.D."/>
        </authorList>
    </citation>
    <scope>NUCLEOTIDE SEQUENCE [LARGE SCALE GENOMIC DNA]</scope>
    <source>
        <strain evidence="8">ATCC BAA 1058 / DSM 17464 / G20</strain>
    </source>
</reference>
<accession>Q312C2</accession>
<keyword evidence="8" id="KW-1185">Reference proteome</keyword>
<dbReference type="CDD" id="cd07557">
    <property type="entry name" value="trimeric_dUTPase"/>
    <property type="match status" value="1"/>
</dbReference>
<dbReference type="NCBIfam" id="TIGR00576">
    <property type="entry name" value="dut"/>
    <property type="match status" value="1"/>
</dbReference>
<feature type="domain" description="dUTPase-like" evidence="6">
    <location>
        <begin position="35"/>
        <end position="167"/>
    </location>
</feature>
<dbReference type="GO" id="GO:0004170">
    <property type="term" value="F:dUTP diphosphatase activity"/>
    <property type="evidence" value="ECO:0007669"/>
    <property type="project" value="UniProtKB-EC"/>
</dbReference>
<dbReference type="GO" id="GO:0046081">
    <property type="term" value="P:dUTP catabolic process"/>
    <property type="evidence" value="ECO:0007669"/>
    <property type="project" value="InterPro"/>
</dbReference>
<evidence type="ECO:0000256" key="1">
    <source>
        <dbReference type="ARBA" id="ARBA00006581"/>
    </source>
</evidence>
<protein>
    <recommendedName>
        <fullName evidence="2">dUTP diphosphatase</fullName>
        <ecNumber evidence="2">3.6.1.23</ecNumber>
    </recommendedName>
</protein>
<evidence type="ECO:0000256" key="3">
    <source>
        <dbReference type="ARBA" id="ARBA00022801"/>
    </source>
</evidence>
<sequence length="169" mass="17963">MSKTDDQGCVQPRIAVRFRYMGNAQELYENGEAGDAPQYATPCSAGLDLRACMESDEAVIPAGGRLAIPAGIAVEPMVQGVAGFVYSRSGLGTKKGLTVSQGVGVIDPDYRGEIIVSLLNTSGGEQRLRRGERIAQLVFQPFFQAELQQVAELGDTQRGTGGFGHTGRI</sequence>
<comment type="similarity">
    <text evidence="1">Belongs to the dUTPase family.</text>
</comment>
<keyword evidence="3 7" id="KW-0378">Hydrolase</keyword>
<evidence type="ECO:0000313" key="8">
    <source>
        <dbReference type="Proteomes" id="UP000002710"/>
    </source>
</evidence>
<dbReference type="Proteomes" id="UP000002710">
    <property type="component" value="Chromosome"/>
</dbReference>
<dbReference type="HOGENOM" id="CLU_068508_1_1_7"/>
<dbReference type="NCBIfam" id="NF001862">
    <property type="entry name" value="PRK00601.1"/>
    <property type="match status" value="1"/>
</dbReference>
<dbReference type="InterPro" id="IPR029054">
    <property type="entry name" value="dUTPase-like"/>
</dbReference>
<dbReference type="EMBL" id="CP000112">
    <property type="protein sequence ID" value="ABB38224.1"/>
    <property type="molecule type" value="Genomic_DNA"/>
</dbReference>
<dbReference type="KEGG" id="dde:Dde_1425"/>
<dbReference type="PANTHER" id="PTHR11241:SF0">
    <property type="entry name" value="DEOXYURIDINE 5'-TRIPHOSPHATE NUCLEOTIDOHYDROLASE"/>
    <property type="match status" value="1"/>
</dbReference>
<dbReference type="EC" id="3.6.1.23" evidence="2"/>
<dbReference type="STRING" id="207559.Dde_1425"/>
<dbReference type="InterPro" id="IPR008181">
    <property type="entry name" value="dUTPase"/>
</dbReference>
<dbReference type="GO" id="GO:0000287">
    <property type="term" value="F:magnesium ion binding"/>
    <property type="evidence" value="ECO:0007669"/>
    <property type="project" value="InterPro"/>
</dbReference>
<name>Q312C2_OLEA2</name>
<comment type="catalytic activity">
    <reaction evidence="5">
        <text>dUTP + H2O = dUMP + diphosphate + H(+)</text>
        <dbReference type="Rhea" id="RHEA:10248"/>
        <dbReference type="ChEBI" id="CHEBI:15377"/>
        <dbReference type="ChEBI" id="CHEBI:15378"/>
        <dbReference type="ChEBI" id="CHEBI:33019"/>
        <dbReference type="ChEBI" id="CHEBI:61555"/>
        <dbReference type="ChEBI" id="CHEBI:246422"/>
        <dbReference type="EC" id="3.6.1.23"/>
    </reaction>
</comment>